<evidence type="ECO:0000313" key="6">
    <source>
        <dbReference type="Proteomes" id="UP000601435"/>
    </source>
</evidence>
<dbReference type="PANTHER" id="PTHR37984">
    <property type="entry name" value="PROTEIN CBG26694"/>
    <property type="match status" value="1"/>
</dbReference>
<feature type="region of interest" description="Disordered" evidence="2">
    <location>
        <begin position="378"/>
        <end position="407"/>
    </location>
</feature>
<feature type="region of interest" description="Disordered" evidence="2">
    <location>
        <begin position="678"/>
        <end position="698"/>
    </location>
</feature>
<feature type="compositionally biased region" description="Polar residues" evidence="2">
    <location>
        <begin position="1"/>
        <end position="15"/>
    </location>
</feature>
<feature type="region of interest" description="Disordered" evidence="2">
    <location>
        <begin position="1825"/>
        <end position="1850"/>
    </location>
</feature>
<feature type="region of interest" description="Disordered" evidence="2">
    <location>
        <begin position="1136"/>
        <end position="1177"/>
    </location>
</feature>
<dbReference type="OrthoDB" id="437103at2759"/>
<dbReference type="Proteomes" id="UP000601435">
    <property type="component" value="Unassembled WGS sequence"/>
</dbReference>
<dbReference type="PANTHER" id="PTHR37984:SF5">
    <property type="entry name" value="PROTEIN NYNRIN-LIKE"/>
    <property type="match status" value="1"/>
</dbReference>
<reference evidence="5" key="1">
    <citation type="submission" date="2021-02" db="EMBL/GenBank/DDBJ databases">
        <authorList>
            <person name="Dougan E. K."/>
            <person name="Rhodes N."/>
            <person name="Thang M."/>
            <person name="Chan C."/>
        </authorList>
    </citation>
    <scope>NUCLEOTIDE SEQUENCE</scope>
</reference>
<keyword evidence="1" id="KW-0863">Zinc-finger</keyword>
<dbReference type="InterPro" id="IPR012337">
    <property type="entry name" value="RNaseH-like_sf"/>
</dbReference>
<dbReference type="GO" id="GO:0008270">
    <property type="term" value="F:zinc ion binding"/>
    <property type="evidence" value="ECO:0007669"/>
    <property type="project" value="UniProtKB-KW"/>
</dbReference>
<dbReference type="InterPro" id="IPR001584">
    <property type="entry name" value="Integrase_cat-core"/>
</dbReference>
<keyword evidence="6" id="KW-1185">Reference proteome</keyword>
<evidence type="ECO:0000259" key="4">
    <source>
        <dbReference type="PROSITE" id="PS50994"/>
    </source>
</evidence>
<feature type="compositionally biased region" description="Basic and acidic residues" evidence="2">
    <location>
        <begin position="1832"/>
        <end position="1850"/>
    </location>
</feature>
<evidence type="ECO:0000259" key="3">
    <source>
        <dbReference type="PROSITE" id="PS50158"/>
    </source>
</evidence>
<keyword evidence="1" id="KW-0479">Metal-binding</keyword>
<dbReference type="PROSITE" id="PS50158">
    <property type="entry name" value="ZF_CCHC"/>
    <property type="match status" value="1"/>
</dbReference>
<feature type="domain" description="CCHC-type" evidence="3">
    <location>
        <begin position="424"/>
        <end position="440"/>
    </location>
</feature>
<feature type="region of interest" description="Disordered" evidence="2">
    <location>
        <begin position="1740"/>
        <end position="1764"/>
    </location>
</feature>
<organism evidence="5 6">
    <name type="scientific">Symbiodinium necroappetens</name>
    <dbReference type="NCBI Taxonomy" id="1628268"/>
    <lineage>
        <taxon>Eukaryota</taxon>
        <taxon>Sar</taxon>
        <taxon>Alveolata</taxon>
        <taxon>Dinophyceae</taxon>
        <taxon>Suessiales</taxon>
        <taxon>Symbiodiniaceae</taxon>
        <taxon>Symbiodinium</taxon>
    </lineage>
</organism>
<dbReference type="SUPFAM" id="SSF57756">
    <property type="entry name" value="Retrovirus zinc finger-like domains"/>
    <property type="match status" value="1"/>
</dbReference>
<dbReference type="Gene3D" id="4.10.60.10">
    <property type="entry name" value="Zinc finger, CCHC-type"/>
    <property type="match status" value="1"/>
</dbReference>
<name>A0A813B3Z1_9DINO</name>
<dbReference type="SUPFAM" id="SSF53098">
    <property type="entry name" value="Ribonuclease H-like"/>
    <property type="match status" value="1"/>
</dbReference>
<dbReference type="InterPro" id="IPR036875">
    <property type="entry name" value="Znf_CCHC_sf"/>
</dbReference>
<dbReference type="InterPro" id="IPR001878">
    <property type="entry name" value="Znf_CCHC"/>
</dbReference>
<protein>
    <recommendedName>
        <fullName evidence="7">Copia protein</fullName>
    </recommendedName>
</protein>
<keyword evidence="1" id="KW-0862">Zinc</keyword>
<sequence>MASASAEATQDSAQTPVPVGDEEDLQEPPPDPWAAYTAGQTLETPPPGFSPARRGRPGPDDMDAFEEFLRRRRATQRPPVRRPRHDEEEGDDDDGGGTGRSNAGPPPQWDGTTSFRDYEVRAKLWLATTKVKARARGPMLLKSLTGTPFDDLKYLAKDDEWMQSDENGARLLKLMNTKELYGEDEREEMINTLVKVTYTLRRSRGEAYKAFFARWDNAVRRLSEHKVELPQEYLGFLLVMALQVAPDEVKLMMNYTQGKLTQKAVKEWIRVQEADLAWSASQQKPRKAESIMMMDEASEFPKESPETEPADEENVEVLLSALGELDENADGESVATTDVFDEDEAKEILATMVREHSKGGFRRSFKAVNDAKRAKGLARGYGAHRDPSGRFGTSKGAGSGKGSDHVRTGQSYKISIEALKKKTRCARCHQIGHWHKECPNPAKPKENYYVENESEEALFLHYLDFVDYQSSRPTARPGPENGESAYMCSALGVQPCYKPEEHVFKSVNGLQSLRTDKAVRFNHEIPLHIGPTGALRVPLDQFDEKMLKHLRSALDNLREPKLEANLLKAEAFATLLGNMPSSNKRQKSVTEEEKRYRRQFHWRRMVLRIFTIMANRVYQMVENHLGLQPDKKKAQNRMVETIRGMSPDELQEAHEMIKSAMTAAQYQEEDWSVVEPAPTLSPLKRQAEESDTETGMSTDEFANPKVLLCYCNLEAILLRTKKRGHVDESEGRTSTTDGAEIYPTELSGPDPRFPGGGVSGIHAEDAQRGQRLPPGGRAVRLQEPEAGGHGIECVGDPDSMHSVRKDGDTEAHKQSSGVLRQEEYGATYAEGVAANPSDFLDVYSEAISDARDTTLQQPVRSEGGQASLSELPRVGQQFQPGHQVQEIQQRWDSGRHDTRAGRDLRRVPGVQAVHGGKEGGGVSPEPPEVRLSVSGQRHMMASLKRAEQVWTDLQNCLINGRKHLRELKDRAASDYKKGFSKQKRKVYAEIFNLSQQNTLEQAPSVHQQVKLQQPVHDRILVIDLESAVLLSSAQHSILTYLRHARPGLVIIRQPEATWFRTGRPLDYFKQQHLQELKDYIHQQQDHRVLMRFSKKVIETCSTYGAVFVAEEPWKRGGWQEQETRRLKENVETWNAEVNGWRDGHDQERDGGRDEHDQGRDGGSIGHQVHRSLDKSQRPTTLVVNRASLAKRLDHKMVKTCEGIELVVQAYAKIRGKATGQMTIVKAMQVLEEDRQHDGVYFTVTELNAMTYQETVPHDLKEILHQEEDEDADGNYGITAEILQTEGVHPLEEGMVAAVKFQTDRLPVPTEEEATGVAWRTRFGGKNYINPRGPFLVVVIYRKRLDGRRDKRMNHFPGMSKVTLERMVRRAHEGLGHPENGRFVRILRHSHADPEAIEIAKNLRCSVCEAYKVPAPIRQGAPPREDLFINDLVGVDTVHLRSHKNQAVPALNMIDWHSHFQLVVPMAAETAVETRKAYRQWVRFFGPPRKLMIDLGGEFKAEFRKQAEEDGSELVPGPLETPTQRGLTERAGGVFKDILYKAMATYGCTTFTEWKELVDVTCMTRNRLLLRGGYSPIQRVIGYSPRIPGGLLQGGEQDEMVAELQHVGDTDANKAMRMRKAAAMAFHEADCDQALRAATLAGRRQHQNIEVGQAIYFWRRGAGTHKKTRTSYWQGPGRVVMTSLPNAVWIAYQGSLVKAAPERTRPATEEEALSLSGWTRGLSQARGLFDGKLRRNFVDLTKDQDPVDQEQEDEAMPQAEASESWQPPIRRVRAKTNNYSREPLRSDAPSLDEGYGARMEDTILGSHAEAPEPNVDEDGDLVLHPPPGLPVRTGEHKREIENPEEPSGKRSRAEMLEAYHMNLTTLAKQRQKKEARAQDFTGKDQERLERAILKEINNNLGTGAYKILSLKESQDILQRKPEKVMESRYVLTKKPLEPNDVAKAQAENLLLDDKVHGPVKAKCRHVMKGCSEEAALDVESTTPQVSRDSVIFVAQVLASTGWDPGFLDFTQAFHSGDKINRELYCKQPKEGIPGMHKDQILMLLKTCYGLTDGPYAWYQHLCRRLREFGYRTSHSDPCVFFLHTQDPATGNSWLEGIIGLATDDMLHGGGAQHWSNIQQIATEYKLGKNQKGSGRFTGKDIRKEADGSLQIDQAFYVKEKAEKIVISRKRKQQRFSKCRPDEVEQLRSQLGVLSWLAKETRCDLAGRVCLLQQCFPEPKVADLIECNRIIEEAIQHAQLGIKVMPIPWQDLRVSVVTDAAWGNSKDQIWIETSEEDFWEETPTEWIRHHRMPRRTTFHPGAAQGGPDLHEIVPARVTEYYLDQAGTGIQPRVAEDDWTDDKGIRVLHEDSWLGRTRFRKSSSEEPGATKIHSSLQQLQNLSSQGGQIILYHDKGLAEGHQQAATTLAAWRSFRLKRKTVDTLAAEGQALQAGIGSIHWHRLMFLEAFYGMLSTERWREESRHIPFLAAVDSKSLYDAANKCTSTTAYISDKRTAIDLAVIKADLLETSGTIRWIDTRAMIADPLTKSHPAAYLRYVMDKGRWSIVEEGTALQRKAIE</sequence>
<dbReference type="PROSITE" id="PS50994">
    <property type="entry name" value="INTEGRASE"/>
    <property type="match status" value="1"/>
</dbReference>
<proteinExistence type="predicted"/>
<dbReference type="GO" id="GO:0015074">
    <property type="term" value="P:DNA integration"/>
    <property type="evidence" value="ECO:0007669"/>
    <property type="project" value="InterPro"/>
</dbReference>
<feature type="region of interest" description="Disordered" evidence="2">
    <location>
        <begin position="1"/>
        <end position="113"/>
    </location>
</feature>
<evidence type="ECO:0000313" key="5">
    <source>
        <dbReference type="EMBL" id="CAE7889768.1"/>
    </source>
</evidence>
<dbReference type="InterPro" id="IPR013103">
    <property type="entry name" value="RVT_2"/>
</dbReference>
<dbReference type="EMBL" id="CAJNJA010066608">
    <property type="protein sequence ID" value="CAE7889768.1"/>
    <property type="molecule type" value="Genomic_DNA"/>
</dbReference>
<dbReference type="GO" id="GO:0003676">
    <property type="term" value="F:nucleic acid binding"/>
    <property type="evidence" value="ECO:0007669"/>
    <property type="project" value="InterPro"/>
</dbReference>
<dbReference type="Pfam" id="PF07727">
    <property type="entry name" value="RVT_2"/>
    <property type="match status" value="1"/>
</dbReference>
<evidence type="ECO:0000256" key="2">
    <source>
        <dbReference type="SAM" id="MobiDB-lite"/>
    </source>
</evidence>
<accession>A0A813B3Z1</accession>
<feature type="region of interest" description="Disordered" evidence="2">
    <location>
        <begin position="723"/>
        <end position="820"/>
    </location>
</feature>
<feature type="compositionally biased region" description="Basic and acidic residues" evidence="2">
    <location>
        <begin position="798"/>
        <end position="813"/>
    </location>
</feature>
<evidence type="ECO:0008006" key="7">
    <source>
        <dbReference type="Google" id="ProtNLM"/>
    </source>
</evidence>
<gene>
    <name evidence="5" type="ORF">SNEC2469_LOCUS29523</name>
</gene>
<feature type="compositionally biased region" description="Basic and acidic residues" evidence="2">
    <location>
        <begin position="1139"/>
        <end position="1159"/>
    </location>
</feature>
<feature type="compositionally biased region" description="Acidic residues" evidence="2">
    <location>
        <begin position="1745"/>
        <end position="1754"/>
    </location>
</feature>
<dbReference type="InterPro" id="IPR050951">
    <property type="entry name" value="Retrovirus_Pol_polyprotein"/>
</dbReference>
<evidence type="ECO:0000256" key="1">
    <source>
        <dbReference type="PROSITE-ProRule" id="PRU00047"/>
    </source>
</evidence>
<dbReference type="Gene3D" id="3.30.420.10">
    <property type="entry name" value="Ribonuclease H-like superfamily/Ribonuclease H"/>
    <property type="match status" value="1"/>
</dbReference>
<feature type="domain" description="Integrase catalytic" evidence="4">
    <location>
        <begin position="1418"/>
        <end position="1583"/>
    </location>
</feature>
<dbReference type="InterPro" id="IPR036397">
    <property type="entry name" value="RNaseH_sf"/>
</dbReference>
<comment type="caution">
    <text evidence="5">The sequence shown here is derived from an EMBL/GenBank/DDBJ whole genome shotgun (WGS) entry which is preliminary data.</text>
</comment>
<feature type="non-terminal residue" evidence="5">
    <location>
        <position position="2556"/>
    </location>
</feature>
<feature type="compositionally biased region" description="Basic residues" evidence="2">
    <location>
        <begin position="70"/>
        <end position="83"/>
    </location>
</feature>